<keyword evidence="4" id="KW-1185">Reference proteome</keyword>
<organism evidence="3 4">
    <name type="scientific">Thermosyntropha lipolytica DSM 11003</name>
    <dbReference type="NCBI Taxonomy" id="1123382"/>
    <lineage>
        <taxon>Bacteria</taxon>
        <taxon>Bacillati</taxon>
        <taxon>Bacillota</taxon>
        <taxon>Clostridia</taxon>
        <taxon>Eubacteriales</taxon>
        <taxon>Syntrophomonadaceae</taxon>
        <taxon>Thermosyntropha</taxon>
    </lineage>
</organism>
<dbReference type="Gene3D" id="3.90.10.10">
    <property type="entry name" value="Cytochrome C3"/>
    <property type="match status" value="1"/>
</dbReference>
<proteinExistence type="predicted"/>
<dbReference type="STRING" id="1123382.SAMN02745221_00440"/>
<feature type="domain" description="CxxC-x17-CxxC" evidence="2">
    <location>
        <begin position="59"/>
        <end position="95"/>
    </location>
</feature>
<dbReference type="RefSeq" id="WP_073089463.1">
    <property type="nucleotide sequence ID" value="NZ_FQWY01000005.1"/>
</dbReference>
<name>A0A1M5KMQ2_9FIRM</name>
<accession>A0A1M5KMQ2</accession>
<evidence type="ECO:0000259" key="2">
    <source>
        <dbReference type="Pfam" id="PF23477"/>
    </source>
</evidence>
<evidence type="ECO:0000259" key="1">
    <source>
        <dbReference type="Pfam" id="PF13451"/>
    </source>
</evidence>
<feature type="domain" description="Probable zinc-binding" evidence="1">
    <location>
        <begin position="3"/>
        <end position="48"/>
    </location>
</feature>
<dbReference type="Pfam" id="PF23477">
    <property type="entry name" value="zf_Tbcl_2"/>
    <property type="match status" value="1"/>
</dbReference>
<dbReference type="NCBIfam" id="TIGR04272">
    <property type="entry name" value="cxxc_cxxc_Mbark"/>
    <property type="match status" value="1"/>
</dbReference>
<reference evidence="4" key="1">
    <citation type="submission" date="2016-11" db="EMBL/GenBank/DDBJ databases">
        <authorList>
            <person name="Varghese N."/>
            <person name="Submissions S."/>
        </authorList>
    </citation>
    <scope>NUCLEOTIDE SEQUENCE [LARGE SCALE GENOMIC DNA]</scope>
    <source>
        <strain evidence="4">DSM 11003</strain>
    </source>
</reference>
<gene>
    <name evidence="3" type="ORF">SAMN02745221_00440</name>
</gene>
<dbReference type="InterPro" id="IPR026363">
    <property type="entry name" value="CxxC-x17-CxxC_dom"/>
</dbReference>
<dbReference type="Proteomes" id="UP000242329">
    <property type="component" value="Unassembled WGS sequence"/>
</dbReference>
<evidence type="ECO:0000313" key="4">
    <source>
        <dbReference type="Proteomes" id="UP000242329"/>
    </source>
</evidence>
<sequence length="99" mass="11220">MFEDRTLVCQDCGREFVFTAGEQEFYAEKGFENEPKRCKECRGARRSSSSSSRSSRAPREMYSAVCASCGADTKVPFKPVDGRPVYCMDCFQAQRRAAY</sequence>
<dbReference type="EMBL" id="FQWY01000005">
    <property type="protein sequence ID" value="SHG53970.1"/>
    <property type="molecule type" value="Genomic_DNA"/>
</dbReference>
<dbReference type="AlphaFoldDB" id="A0A1M5KMQ2"/>
<dbReference type="Pfam" id="PF13451">
    <property type="entry name" value="zf_Tbcl"/>
    <property type="match status" value="1"/>
</dbReference>
<evidence type="ECO:0000313" key="3">
    <source>
        <dbReference type="EMBL" id="SHG53970.1"/>
    </source>
</evidence>
<dbReference type="InterPro" id="IPR025306">
    <property type="entry name" value="Zn-bnd_dom_prob"/>
</dbReference>
<dbReference type="OrthoDB" id="5505402at2"/>
<protein>
    <submittedName>
        <fullName evidence="3">CxxC-x17-CxxC domain-containing protein</fullName>
    </submittedName>
</protein>